<dbReference type="EMBL" id="MT774389">
    <property type="protein sequence ID" value="QOR59365.1"/>
    <property type="molecule type" value="Genomic_DNA"/>
</dbReference>
<reference evidence="1 2" key="1">
    <citation type="submission" date="2020-07" db="EMBL/GenBank/DDBJ databases">
        <title>Taxonomic proposal: Crassvirales, a new order of highly abundant and diverse bacterial viruses.</title>
        <authorList>
            <person name="Shkoporov A.N."/>
            <person name="Stockdale S.R."/>
            <person name="Guerin E."/>
            <person name="Ross R.P."/>
            <person name="Hill C."/>
        </authorList>
    </citation>
    <scope>NUCLEOTIDE SEQUENCE [LARGE SCALE GENOMIC DNA]</scope>
</reference>
<proteinExistence type="predicted"/>
<dbReference type="Proteomes" id="UP000593686">
    <property type="component" value="Genome"/>
</dbReference>
<dbReference type="KEGG" id="vg:65129927"/>
<protein>
    <submittedName>
        <fullName evidence="1">Protector from prophage-induced early lysis</fullName>
    </submittedName>
</protein>
<name>A0A7M1RY46_9CAUD</name>
<accession>A0A7M1RY46</accession>
<keyword evidence="2" id="KW-1185">Reference proteome</keyword>
<evidence type="ECO:0000313" key="2">
    <source>
        <dbReference type="Proteomes" id="UP000593686"/>
    </source>
</evidence>
<dbReference type="RefSeq" id="YP_010111523.1">
    <property type="nucleotide sequence ID" value="NC_055882.1"/>
</dbReference>
<sequence>MKKPTEEKNGVEVTIKNISNIVPYRKALKYIVFFPNVYVDGIDNKVNNTKLKRFNNFAVASEPIDTKILLGNVLYPCNTRLLSISSSDFLRNIESSGIVIKFNVGEISITPNRESIIYSSDTISKIEDRIKAAKAELDTMVSNKFSKDYDNLYEYYKVISHSIYYNPLDNSYVSTKYYRIGGYLSNVDSSTLTFKGSTILRECKGFLRSFFGMKLPNFKGLFYNDRFYQNKIPFNVQDRTKMGEASIILIDSPRLTAAAKSWLQENYNEYTIITSFDKTQFTSYIEANILDLKFYPFKYILIDYMYDYIMSKVKVINLDTNAEFLAYKEELKSNKIPVVKIKDFILYIQRSPDYREKRNFKDINCCIKYIKSLKKGVILADMKESDSWYSIAEARGFVFIRARKEIVDAFHELKPTFLVNKDWVLKGDPTIVKLHTIIESFKDVSMPTNYSSFEILNTVPTPLKSKFKDIINFYYKYSGNRTYMEVASKCTKIDPYVKSMCEKFKDHIEIYNNLSKEVELKIYGEESLKDLLMAAVIVKSKAYRINSKIYDRVKNNKLLRVLCRK</sequence>
<evidence type="ECO:0000313" key="1">
    <source>
        <dbReference type="EMBL" id="QOR59365.1"/>
    </source>
</evidence>
<organism evidence="1 2">
    <name type="scientific">uncultured phage cr116_1</name>
    <dbReference type="NCBI Taxonomy" id="2772073"/>
    <lineage>
        <taxon>Viruses</taxon>
        <taxon>Duplodnaviria</taxon>
        <taxon>Heunggongvirae</taxon>
        <taxon>Uroviricota</taxon>
        <taxon>Caudoviricetes</taxon>
        <taxon>Crassvirales</taxon>
        <taxon>Steigviridae</taxon>
        <taxon>Asinivirinae</taxon>
        <taxon>Pamirivirus</taxon>
        <taxon>Pamirivirus faecium</taxon>
    </lineage>
</organism>
<dbReference type="GeneID" id="65129927"/>